<evidence type="ECO:0000256" key="1">
    <source>
        <dbReference type="SAM" id="SignalP"/>
    </source>
</evidence>
<dbReference type="RefSeq" id="WP_012452121.1">
    <property type="nucleotide sequence ID" value="NZ_BPQO01000023.1"/>
</dbReference>
<reference evidence="2" key="2">
    <citation type="submission" date="2021-08" db="EMBL/GenBank/DDBJ databases">
        <authorList>
            <person name="Tani A."/>
            <person name="Ola A."/>
            <person name="Ogura Y."/>
            <person name="Katsura K."/>
            <person name="Hayashi T."/>
        </authorList>
    </citation>
    <scope>NUCLEOTIDE SEQUENCE</scope>
    <source>
        <strain evidence="2">DSM 16372</strain>
    </source>
</reference>
<keyword evidence="3" id="KW-1185">Reference proteome</keyword>
<name>A0AAV4ZR26_9HYPH</name>
<dbReference type="Proteomes" id="UP001055247">
    <property type="component" value="Unassembled WGS sequence"/>
</dbReference>
<comment type="caution">
    <text evidence="2">The sequence shown here is derived from an EMBL/GenBank/DDBJ whole genome shotgun (WGS) entry which is preliminary data.</text>
</comment>
<gene>
    <name evidence="2" type="ORF">BHAOGJBA_4538</name>
</gene>
<protein>
    <recommendedName>
        <fullName evidence="4">3',5'-cyclic-nucleotide phosphodiesterase</fullName>
    </recommendedName>
</protein>
<reference evidence="2" key="1">
    <citation type="journal article" date="2016" name="Front. Microbiol.">
        <title>Genome Sequence of the Piezophilic, Mesophilic Sulfate-Reducing Bacterium Desulfovibrio indicus J2T.</title>
        <authorList>
            <person name="Cao J."/>
            <person name="Maignien L."/>
            <person name="Shao Z."/>
            <person name="Alain K."/>
            <person name="Jebbar M."/>
        </authorList>
    </citation>
    <scope>NUCLEOTIDE SEQUENCE</scope>
    <source>
        <strain evidence="2">DSM 16372</strain>
    </source>
</reference>
<dbReference type="AlphaFoldDB" id="A0AAV4ZR26"/>
<evidence type="ECO:0008006" key="4">
    <source>
        <dbReference type="Google" id="ProtNLM"/>
    </source>
</evidence>
<sequence>MPYRTFVTLVLATSSLVVAQSAFTMDREALKARCSGDYATYCGDLPPDGDEVQACFRKNMANLSPACRTEIDRSGKDGRKG</sequence>
<feature type="signal peptide" evidence="1">
    <location>
        <begin position="1"/>
        <end position="19"/>
    </location>
</feature>
<feature type="chain" id="PRO_5043652229" description="3',5'-cyclic-nucleotide phosphodiesterase" evidence="1">
    <location>
        <begin position="20"/>
        <end position="81"/>
    </location>
</feature>
<evidence type="ECO:0000313" key="2">
    <source>
        <dbReference type="EMBL" id="GJD90994.1"/>
    </source>
</evidence>
<dbReference type="EMBL" id="BPQO01000023">
    <property type="protein sequence ID" value="GJD90994.1"/>
    <property type="molecule type" value="Genomic_DNA"/>
</dbReference>
<keyword evidence="1" id="KW-0732">Signal</keyword>
<accession>A0AAV4ZR26</accession>
<proteinExistence type="predicted"/>
<organism evidence="2 3">
    <name type="scientific">Methylobacterium hispanicum</name>
    <dbReference type="NCBI Taxonomy" id="270350"/>
    <lineage>
        <taxon>Bacteria</taxon>
        <taxon>Pseudomonadati</taxon>
        <taxon>Pseudomonadota</taxon>
        <taxon>Alphaproteobacteria</taxon>
        <taxon>Hyphomicrobiales</taxon>
        <taxon>Methylobacteriaceae</taxon>
        <taxon>Methylobacterium</taxon>
    </lineage>
</organism>
<evidence type="ECO:0000313" key="3">
    <source>
        <dbReference type="Proteomes" id="UP001055247"/>
    </source>
</evidence>